<organism evidence="2 3">
    <name type="scientific">Komarekiella delphini-convector SJRDD-AB1</name>
    <dbReference type="NCBI Taxonomy" id="2593771"/>
    <lineage>
        <taxon>Bacteria</taxon>
        <taxon>Bacillati</taxon>
        <taxon>Cyanobacteriota</taxon>
        <taxon>Cyanophyceae</taxon>
        <taxon>Nostocales</taxon>
        <taxon>Nostocaceae</taxon>
        <taxon>Komarekiella</taxon>
        <taxon>Komarekiella delphini-convector</taxon>
    </lineage>
</organism>
<name>A0AA40SSU9_9NOST</name>
<gene>
    <name evidence="2" type="ORF">FNW02_00350</name>
</gene>
<dbReference type="EMBL" id="VJXY01000001">
    <property type="protein sequence ID" value="MBD6614362.1"/>
    <property type="molecule type" value="Genomic_DNA"/>
</dbReference>
<evidence type="ECO:0000256" key="1">
    <source>
        <dbReference type="SAM" id="SignalP"/>
    </source>
</evidence>
<protein>
    <submittedName>
        <fullName evidence="2">PEP-CTERM sorting domain-containing protein</fullName>
    </submittedName>
</protein>
<dbReference type="Proteomes" id="UP001165986">
    <property type="component" value="Unassembled WGS sequence"/>
</dbReference>
<sequence>MKLVPQIVLATATLALGFATIDAKSASAAIISYAFTVDSPINKGQGFFSFDDSAFSNDNIPETAVKSLYFKFDGDSTVYTEQDDVNYPEFPLVFSTTFLTGQPSVGLEYLFDDKANPSSSISYEIVGDDFTIFSRTSPNSEIVSGKLSYSKVPEPTTLASTLFACSLGWILKRKATLTKNVKA</sequence>
<keyword evidence="3" id="KW-1185">Reference proteome</keyword>
<dbReference type="RefSeq" id="WP_191755620.1">
    <property type="nucleotide sequence ID" value="NZ_VJXY01000001.1"/>
</dbReference>
<accession>A0AA40SSU9</accession>
<proteinExistence type="predicted"/>
<dbReference type="NCBIfam" id="TIGR02595">
    <property type="entry name" value="PEP_CTERM"/>
    <property type="match status" value="1"/>
</dbReference>
<keyword evidence="1" id="KW-0732">Signal</keyword>
<evidence type="ECO:0000313" key="3">
    <source>
        <dbReference type="Proteomes" id="UP001165986"/>
    </source>
</evidence>
<comment type="caution">
    <text evidence="2">The sequence shown here is derived from an EMBL/GenBank/DDBJ whole genome shotgun (WGS) entry which is preliminary data.</text>
</comment>
<dbReference type="AlphaFoldDB" id="A0AA40SSU9"/>
<feature type="signal peptide" evidence="1">
    <location>
        <begin position="1"/>
        <end position="28"/>
    </location>
</feature>
<feature type="chain" id="PRO_5041216759" evidence="1">
    <location>
        <begin position="29"/>
        <end position="183"/>
    </location>
</feature>
<dbReference type="InterPro" id="IPR013424">
    <property type="entry name" value="Ice-binding_C"/>
</dbReference>
<reference evidence="2" key="1">
    <citation type="submission" date="2019-07" db="EMBL/GenBank/DDBJ databases">
        <title>Toxilogical consequences of a new and cryptic species of cyanobacteria (Komarekiella delphini-convector) recovered from the epidermis of a bottlenose dolphin and 1500 ft. in the air.</title>
        <authorList>
            <person name="Brown A.O."/>
            <person name="Dvorak P."/>
            <person name="Villanueva C.D."/>
            <person name="Foss A.J."/>
            <person name="Garvey A.D."/>
            <person name="Gibson Q.A."/>
            <person name="Johansen J.R."/>
            <person name="Casamatta D.A."/>
        </authorList>
    </citation>
    <scope>NUCLEOTIDE SEQUENCE</scope>
    <source>
        <strain evidence="2">SJRDD-AB1</strain>
    </source>
</reference>
<evidence type="ECO:0000313" key="2">
    <source>
        <dbReference type="EMBL" id="MBD6614362.1"/>
    </source>
</evidence>